<comment type="caution">
    <text evidence="1">The sequence shown here is derived from an EMBL/GenBank/DDBJ whole genome shotgun (WGS) entry which is preliminary data.</text>
</comment>
<dbReference type="NCBIfam" id="TIGR03367">
    <property type="entry name" value="queuosine_QueD"/>
    <property type="match status" value="1"/>
</dbReference>
<protein>
    <recommendedName>
        <fullName evidence="2">6-carboxy-5,6,7,8-tetrahydropterin synthase</fullName>
    </recommendedName>
</protein>
<name>X0S2L1_9ZZZZ</name>
<dbReference type="Gene3D" id="3.30.479.10">
    <property type="entry name" value="6-pyruvoyl tetrahydropterin synthase/QueD"/>
    <property type="match status" value="1"/>
</dbReference>
<accession>X0S2L1</accession>
<dbReference type="PIRSF" id="PIRSF006113">
    <property type="entry name" value="PTP_synth"/>
    <property type="match status" value="1"/>
</dbReference>
<dbReference type="InterPro" id="IPR007115">
    <property type="entry name" value="6-PTP_synth/QueD"/>
</dbReference>
<gene>
    <name evidence="1" type="ORF">S01H1_17825</name>
</gene>
<reference evidence="1" key="1">
    <citation type="journal article" date="2014" name="Front. Microbiol.">
        <title>High frequency of phylogenetically diverse reductive dehalogenase-homologous genes in deep subseafloor sedimentary metagenomes.</title>
        <authorList>
            <person name="Kawai M."/>
            <person name="Futagami T."/>
            <person name="Toyoda A."/>
            <person name="Takaki Y."/>
            <person name="Nishi S."/>
            <person name="Hori S."/>
            <person name="Arai W."/>
            <person name="Tsubouchi T."/>
            <person name="Morono Y."/>
            <person name="Uchiyama I."/>
            <person name="Ito T."/>
            <person name="Fujiyama A."/>
            <person name="Inagaki F."/>
            <person name="Takami H."/>
        </authorList>
    </citation>
    <scope>NUCLEOTIDE SEQUENCE</scope>
    <source>
        <strain evidence="1">Expedition CK06-06</strain>
    </source>
</reference>
<dbReference type="PANTHER" id="PTHR12589">
    <property type="entry name" value="PYRUVOYL TETRAHYDROBIOPTERIN SYNTHASE"/>
    <property type="match status" value="1"/>
</dbReference>
<dbReference type="InterPro" id="IPR038418">
    <property type="entry name" value="6-PTP_synth/QueD_sf"/>
</dbReference>
<dbReference type="EMBL" id="BARS01009483">
    <property type="protein sequence ID" value="GAF75294.1"/>
    <property type="molecule type" value="Genomic_DNA"/>
</dbReference>
<organism evidence="1">
    <name type="scientific">marine sediment metagenome</name>
    <dbReference type="NCBI Taxonomy" id="412755"/>
    <lineage>
        <taxon>unclassified sequences</taxon>
        <taxon>metagenomes</taxon>
        <taxon>ecological metagenomes</taxon>
    </lineage>
</organism>
<dbReference type="Pfam" id="PF01242">
    <property type="entry name" value="PTPS"/>
    <property type="match status" value="1"/>
</dbReference>
<evidence type="ECO:0008006" key="2">
    <source>
        <dbReference type="Google" id="ProtNLM"/>
    </source>
</evidence>
<dbReference type="SUPFAM" id="SSF55620">
    <property type="entry name" value="Tetrahydrobiopterin biosynthesis enzymes-like"/>
    <property type="match status" value="1"/>
</dbReference>
<dbReference type="PANTHER" id="PTHR12589:SF8">
    <property type="entry name" value="6-CARBOXY-5,6,7,8-TETRAHYDROPTERIN SYNTHASE"/>
    <property type="match status" value="1"/>
</dbReference>
<proteinExistence type="predicted"/>
<dbReference type="AlphaFoldDB" id="X0S2L1"/>
<evidence type="ECO:0000313" key="1">
    <source>
        <dbReference type="EMBL" id="GAF75294.1"/>
    </source>
</evidence>
<sequence>MYEVSVREHFDAAHFLRGYRGKCENLHGHRYEVIVTVRVQVLDDIGLAYDFTVIKGHLREVLAPFDHVCLNDISPFDKINPSSENIAATICEELQRRGLSVFSVQVYESPDSSVTYVPGNLF</sequence>